<dbReference type="InterPro" id="IPR009057">
    <property type="entry name" value="Homeodomain-like_sf"/>
</dbReference>
<evidence type="ECO:0000256" key="2">
    <source>
        <dbReference type="ARBA" id="ARBA00023125"/>
    </source>
</evidence>
<proteinExistence type="predicted"/>
<evidence type="ECO:0000313" key="6">
    <source>
        <dbReference type="Proteomes" id="UP000035963"/>
    </source>
</evidence>
<evidence type="ECO:0000259" key="4">
    <source>
        <dbReference type="PROSITE" id="PS01124"/>
    </source>
</evidence>
<dbReference type="InterPro" id="IPR020449">
    <property type="entry name" value="Tscrpt_reg_AraC-type_HTH"/>
</dbReference>
<dbReference type="Pfam" id="PF12833">
    <property type="entry name" value="HTH_18"/>
    <property type="match status" value="1"/>
</dbReference>
<keyword evidence="6" id="KW-1185">Reference proteome</keyword>
<protein>
    <submittedName>
        <fullName evidence="5">AraC family transcriptional regulator</fullName>
    </submittedName>
</protein>
<comment type="caution">
    <text evidence="5">The sequence shown here is derived from an EMBL/GenBank/DDBJ whole genome shotgun (WGS) entry which is preliminary data.</text>
</comment>
<dbReference type="EMBL" id="AEJF01000063">
    <property type="protein sequence ID" value="KLU26620.1"/>
    <property type="molecule type" value="Genomic_DNA"/>
</dbReference>
<reference evidence="5 6" key="1">
    <citation type="journal article" date="2015" name="Genome Announc.">
        <title>Draft Genome Sequence of Burkholderia sp. Strain PML1(12), an Ectomycorrhizosphere-Inhabiting Bacterium with Effective Mineral-Weathering Ability.</title>
        <authorList>
            <person name="Uroz S."/>
            <person name="Oger P."/>
        </authorList>
    </citation>
    <scope>NUCLEOTIDE SEQUENCE [LARGE SCALE GENOMIC DNA]</scope>
    <source>
        <strain evidence="6">PML1(12)</strain>
    </source>
</reference>
<dbReference type="PANTHER" id="PTHR46796:SF14">
    <property type="entry name" value="TRANSCRIPTIONAL REGULATORY PROTEIN"/>
    <property type="match status" value="1"/>
</dbReference>
<dbReference type="OrthoDB" id="8890080at2"/>
<evidence type="ECO:0000256" key="3">
    <source>
        <dbReference type="ARBA" id="ARBA00023163"/>
    </source>
</evidence>
<organism evidence="5 6">
    <name type="scientific">Caballeronia mineralivorans PML1(12)</name>
    <dbReference type="NCBI Taxonomy" id="908627"/>
    <lineage>
        <taxon>Bacteria</taxon>
        <taxon>Pseudomonadati</taxon>
        <taxon>Pseudomonadota</taxon>
        <taxon>Betaproteobacteria</taxon>
        <taxon>Burkholderiales</taxon>
        <taxon>Burkholderiaceae</taxon>
        <taxon>Caballeronia</taxon>
    </lineage>
</organism>
<feature type="domain" description="HTH araC/xylS-type" evidence="4">
    <location>
        <begin position="173"/>
        <end position="271"/>
    </location>
</feature>
<dbReference type="PATRIC" id="fig|908627.4.peg.1917"/>
<dbReference type="GO" id="GO:0003700">
    <property type="term" value="F:DNA-binding transcription factor activity"/>
    <property type="evidence" value="ECO:0007669"/>
    <property type="project" value="InterPro"/>
</dbReference>
<dbReference type="RefSeq" id="WP_047846223.1">
    <property type="nucleotide sequence ID" value="NZ_AEJF01000063.1"/>
</dbReference>
<keyword evidence="3" id="KW-0804">Transcription</keyword>
<name>A0A0J1D1K9_9BURK</name>
<dbReference type="PROSITE" id="PS01124">
    <property type="entry name" value="HTH_ARAC_FAMILY_2"/>
    <property type="match status" value="1"/>
</dbReference>
<dbReference type="SUPFAM" id="SSF46689">
    <property type="entry name" value="Homeodomain-like"/>
    <property type="match status" value="2"/>
</dbReference>
<dbReference type="InterPro" id="IPR018062">
    <property type="entry name" value="HTH_AraC-typ_CS"/>
</dbReference>
<dbReference type="PROSITE" id="PS00041">
    <property type="entry name" value="HTH_ARAC_FAMILY_1"/>
    <property type="match status" value="1"/>
</dbReference>
<dbReference type="Gene3D" id="1.10.10.60">
    <property type="entry name" value="Homeodomain-like"/>
    <property type="match status" value="2"/>
</dbReference>
<keyword evidence="2" id="KW-0238">DNA-binding</keyword>
<gene>
    <name evidence="5" type="ORF">EOS_08695</name>
</gene>
<evidence type="ECO:0000256" key="1">
    <source>
        <dbReference type="ARBA" id="ARBA00023015"/>
    </source>
</evidence>
<dbReference type="PRINTS" id="PR00032">
    <property type="entry name" value="HTHARAC"/>
</dbReference>
<evidence type="ECO:0000313" key="5">
    <source>
        <dbReference type="EMBL" id="KLU26620.1"/>
    </source>
</evidence>
<dbReference type="AlphaFoldDB" id="A0A0J1D1K9"/>
<dbReference type="InterPro" id="IPR050204">
    <property type="entry name" value="AraC_XylS_family_regulators"/>
</dbReference>
<keyword evidence="1" id="KW-0805">Transcription regulation</keyword>
<dbReference type="Proteomes" id="UP000035963">
    <property type="component" value="Unassembled WGS sequence"/>
</dbReference>
<dbReference type="PANTHER" id="PTHR46796">
    <property type="entry name" value="HTH-TYPE TRANSCRIPTIONAL ACTIVATOR RHAS-RELATED"/>
    <property type="match status" value="1"/>
</dbReference>
<accession>A0A0J1D1K9</accession>
<dbReference type="SMART" id="SM00342">
    <property type="entry name" value="HTH_ARAC"/>
    <property type="match status" value="1"/>
</dbReference>
<dbReference type="InterPro" id="IPR018060">
    <property type="entry name" value="HTH_AraC"/>
</dbReference>
<sequence>MAPTPDLLAAGSGWRVHDVVCTASSHDRPFEEQHEALCIAAVMSGTFRYRSTQGSATLAPGAVLLGNEQHCYECSHEHSAGDRCLSFHFTPEFFEQIISAVPGARHISFDVPNLPPLPALIPIVAAAEAARADGDFAAFEELALCLAGTVSSALAGAKRPRRTPSPRDELRVAAVLRRIERESHQPLALADLASEAATSQYHFLRLFLQVVGVTPYQYLMRTRLHEAAVRLRGSNESVLSVALETGFNDVSTFNSHFRRIMGMSPSAYRRLKGGVE</sequence>
<dbReference type="GO" id="GO:0043565">
    <property type="term" value="F:sequence-specific DNA binding"/>
    <property type="evidence" value="ECO:0007669"/>
    <property type="project" value="InterPro"/>
</dbReference>